<keyword evidence="2 6" id="KW-0288">FMN</keyword>
<reference evidence="8 9" key="1">
    <citation type="journal article" date="2015" name="Int. J. Syst. Evol. Microbiol.">
        <title>Revisiting Corynebacterium glyciniphilum (ex Kubota et al., 1972) sp. nov., nom. rev., isolated from putrefied banana.</title>
        <authorList>
            <person name="Al-Dilaimi A."/>
            <person name="Bednarz H."/>
            <person name="Lomker A."/>
            <person name="Niehaus K."/>
            <person name="Kalinowski J."/>
            <person name="Ruckert C."/>
        </authorList>
    </citation>
    <scope>NUCLEOTIDE SEQUENCE [LARGE SCALE GENOMIC DNA]</scope>
    <source>
        <strain evidence="8">AJ 3170</strain>
    </source>
</reference>
<dbReference type="STRING" id="1404245.CGLY_02410"/>
<dbReference type="InterPro" id="IPR051260">
    <property type="entry name" value="Diverse_substr_monoxygenases"/>
</dbReference>
<evidence type="ECO:0000313" key="8">
    <source>
        <dbReference type="EMBL" id="AHW62930.1"/>
    </source>
</evidence>
<keyword evidence="9" id="KW-1185">Reference proteome</keyword>
<dbReference type="KEGG" id="cgy:CGLY_02410"/>
<organism evidence="8 9">
    <name type="scientific">Corynebacterium glyciniphilum AJ 3170</name>
    <dbReference type="NCBI Taxonomy" id="1404245"/>
    <lineage>
        <taxon>Bacteria</taxon>
        <taxon>Bacillati</taxon>
        <taxon>Actinomycetota</taxon>
        <taxon>Actinomycetes</taxon>
        <taxon>Mycobacteriales</taxon>
        <taxon>Corynebacteriaceae</taxon>
        <taxon>Corynebacterium</taxon>
    </lineage>
</organism>
<evidence type="ECO:0000256" key="2">
    <source>
        <dbReference type="ARBA" id="ARBA00022643"/>
    </source>
</evidence>
<dbReference type="GO" id="GO:0016705">
    <property type="term" value="F:oxidoreductase activity, acting on paired donors, with incorporation or reduction of molecular oxygen"/>
    <property type="evidence" value="ECO:0007669"/>
    <property type="project" value="InterPro"/>
</dbReference>
<dbReference type="GO" id="GO:0004497">
    <property type="term" value="F:monooxygenase activity"/>
    <property type="evidence" value="ECO:0007669"/>
    <property type="project" value="UniProtKB-KW"/>
</dbReference>
<dbReference type="Gene3D" id="3.20.20.30">
    <property type="entry name" value="Luciferase-like domain"/>
    <property type="match status" value="1"/>
</dbReference>
<protein>
    <recommendedName>
        <fullName evidence="7">Luciferase-like domain-containing protein</fullName>
    </recommendedName>
</protein>
<dbReference type="OrthoDB" id="8320141at2"/>
<evidence type="ECO:0000259" key="7">
    <source>
        <dbReference type="Pfam" id="PF00296"/>
    </source>
</evidence>
<dbReference type="eggNOG" id="COG2141">
    <property type="taxonomic scope" value="Bacteria"/>
</dbReference>
<dbReference type="InterPro" id="IPR016215">
    <property type="entry name" value="NTA_MOA"/>
</dbReference>
<dbReference type="Proteomes" id="UP000023703">
    <property type="component" value="Chromosome"/>
</dbReference>
<proteinExistence type="inferred from homology"/>
<feature type="domain" description="Luciferase-like" evidence="7">
    <location>
        <begin position="33"/>
        <end position="270"/>
    </location>
</feature>
<dbReference type="SUPFAM" id="SSF51679">
    <property type="entry name" value="Bacterial luciferase-like"/>
    <property type="match status" value="1"/>
</dbReference>
<name>X5E652_9CORY</name>
<feature type="binding site" evidence="6">
    <location>
        <position position="91"/>
    </location>
    <ligand>
        <name>FMN</name>
        <dbReference type="ChEBI" id="CHEBI:58210"/>
    </ligand>
</feature>
<accession>X5E652</accession>
<evidence type="ECO:0000256" key="1">
    <source>
        <dbReference type="ARBA" id="ARBA00022630"/>
    </source>
</evidence>
<gene>
    <name evidence="8" type="ORF">CGLY_02410</name>
</gene>
<dbReference type="PIRSF" id="PIRSF000337">
    <property type="entry name" value="NTA_MOA"/>
    <property type="match status" value="1"/>
</dbReference>
<evidence type="ECO:0000256" key="4">
    <source>
        <dbReference type="ARBA" id="ARBA00023033"/>
    </source>
</evidence>
<comment type="similarity">
    <text evidence="5">Belongs to the NtaA/SnaA/DszA monooxygenase family.</text>
</comment>
<keyword evidence="1 6" id="KW-0285">Flavoprotein</keyword>
<dbReference type="PANTHER" id="PTHR30011">
    <property type="entry name" value="ALKANESULFONATE MONOOXYGENASE-RELATED"/>
    <property type="match status" value="1"/>
</dbReference>
<dbReference type="RefSeq" id="WP_052539514.1">
    <property type="nucleotide sequence ID" value="NZ_CP006842.1"/>
</dbReference>
<evidence type="ECO:0000256" key="6">
    <source>
        <dbReference type="PIRSR" id="PIRSR000337-1"/>
    </source>
</evidence>
<sequence>MYLGVLPSSPWQHQRIWPESPEFCARAMDPSLYEELARDCDAAGLDFLFLPDKHVANASPPDPSIADSWFEPITLLSYLAAVTSRIGLVPTMSTTWYEPFPLARQILSLDHLSHGRAGWNAVSSHPGLEQSNFAHRPATSREQMKTRHAEAVALVKHLWESWAADAVVADPEHRRWFRPGAVRPVDHHGEHFDVSGALTLQRSPQGRPVVVMAGASDSFLRTAANDADVVFTALNDIDTARTTADTLRAFAAEAGRTGANAPRLMPGFFLSSCGFPEFGSSSEQQVRGLHFHSPASSDPASGAHVAADMVRIADKAGLDGFILMPRAIPEDIRFLCDEVLPELVALGARPRLSGTSTLRANLGL</sequence>
<dbReference type="InterPro" id="IPR036661">
    <property type="entry name" value="Luciferase-like_sf"/>
</dbReference>
<feature type="binding site" evidence="6">
    <location>
        <position position="52"/>
    </location>
    <ligand>
        <name>FMN</name>
        <dbReference type="ChEBI" id="CHEBI:58210"/>
    </ligand>
</feature>
<evidence type="ECO:0000256" key="5">
    <source>
        <dbReference type="ARBA" id="ARBA00033748"/>
    </source>
</evidence>
<dbReference type="AlphaFoldDB" id="X5E652"/>
<dbReference type="InterPro" id="IPR011251">
    <property type="entry name" value="Luciferase-like_dom"/>
</dbReference>
<dbReference type="HOGENOM" id="CLU_022256_1_2_11"/>
<dbReference type="EMBL" id="CP006842">
    <property type="protein sequence ID" value="AHW62930.1"/>
    <property type="molecule type" value="Genomic_DNA"/>
</dbReference>
<keyword evidence="4" id="KW-0503">Monooxygenase</keyword>
<dbReference type="Pfam" id="PF00296">
    <property type="entry name" value="Bac_luciferase"/>
    <property type="match status" value="1"/>
</dbReference>
<evidence type="ECO:0000313" key="9">
    <source>
        <dbReference type="Proteomes" id="UP000023703"/>
    </source>
</evidence>
<keyword evidence="3" id="KW-0560">Oxidoreductase</keyword>
<feature type="binding site" evidence="6">
    <location>
        <position position="216"/>
    </location>
    <ligand>
        <name>FMN</name>
        <dbReference type="ChEBI" id="CHEBI:58210"/>
    </ligand>
</feature>
<dbReference type="PANTHER" id="PTHR30011:SF16">
    <property type="entry name" value="C2H2 FINGER DOMAIN TRANSCRIPTION FACTOR (EUROFUNG)-RELATED"/>
    <property type="match status" value="1"/>
</dbReference>
<evidence type="ECO:0000256" key="3">
    <source>
        <dbReference type="ARBA" id="ARBA00023002"/>
    </source>
</evidence>